<accession>A0ABR1UQY9</accession>
<protein>
    <recommendedName>
        <fullName evidence="3">Transposase</fullName>
    </recommendedName>
</protein>
<comment type="caution">
    <text evidence="1">The sequence shown here is derived from an EMBL/GenBank/DDBJ whole genome shotgun (WGS) entry which is preliminary data.</text>
</comment>
<evidence type="ECO:0000313" key="2">
    <source>
        <dbReference type="Proteomes" id="UP001480595"/>
    </source>
</evidence>
<gene>
    <name evidence="1" type="ORF">PG994_007695</name>
</gene>
<reference evidence="1 2" key="1">
    <citation type="submission" date="2023-01" db="EMBL/GenBank/DDBJ databases">
        <title>Analysis of 21 Apiospora genomes using comparative genomics revels a genus with tremendous synthesis potential of carbohydrate active enzymes and secondary metabolites.</title>
        <authorList>
            <person name="Sorensen T."/>
        </authorList>
    </citation>
    <scope>NUCLEOTIDE SEQUENCE [LARGE SCALE GENOMIC DNA]</scope>
    <source>
        <strain evidence="1 2">CBS 135458</strain>
    </source>
</reference>
<dbReference type="RefSeq" id="XP_066714591.1">
    <property type="nucleotide sequence ID" value="XM_066859104.1"/>
</dbReference>
<evidence type="ECO:0000313" key="1">
    <source>
        <dbReference type="EMBL" id="KAK8061329.1"/>
    </source>
</evidence>
<dbReference type="Proteomes" id="UP001480595">
    <property type="component" value="Unassembled WGS sequence"/>
</dbReference>
<proteinExistence type="predicted"/>
<evidence type="ECO:0008006" key="3">
    <source>
        <dbReference type="Google" id="ProtNLM"/>
    </source>
</evidence>
<keyword evidence="2" id="KW-1185">Reference proteome</keyword>
<dbReference type="GeneID" id="92092167"/>
<sequence length="60" mass="6606">MYFHGRAGIRLNQELGLCNSSLARWAETDQSASSTRSAPVRVLESPAWGATGLDWEAREV</sequence>
<name>A0ABR1UQY9_9PEZI</name>
<dbReference type="EMBL" id="JAQQWL010000008">
    <property type="protein sequence ID" value="KAK8061329.1"/>
    <property type="molecule type" value="Genomic_DNA"/>
</dbReference>
<organism evidence="1 2">
    <name type="scientific">Apiospora phragmitis</name>
    <dbReference type="NCBI Taxonomy" id="2905665"/>
    <lineage>
        <taxon>Eukaryota</taxon>
        <taxon>Fungi</taxon>
        <taxon>Dikarya</taxon>
        <taxon>Ascomycota</taxon>
        <taxon>Pezizomycotina</taxon>
        <taxon>Sordariomycetes</taxon>
        <taxon>Xylariomycetidae</taxon>
        <taxon>Amphisphaeriales</taxon>
        <taxon>Apiosporaceae</taxon>
        <taxon>Apiospora</taxon>
    </lineage>
</organism>